<evidence type="ECO:0000256" key="1">
    <source>
        <dbReference type="ARBA" id="ARBA00022448"/>
    </source>
</evidence>
<dbReference type="GO" id="GO:0005524">
    <property type="term" value="F:ATP binding"/>
    <property type="evidence" value="ECO:0007669"/>
    <property type="project" value="UniProtKB-KW"/>
</dbReference>
<keyword evidence="3" id="KW-0067">ATP-binding</keyword>
<comment type="caution">
    <text evidence="6">The sequence shown here is derived from an EMBL/GenBank/DDBJ whole genome shotgun (WGS) entry which is preliminary data.</text>
</comment>
<dbReference type="Pfam" id="PF00005">
    <property type="entry name" value="ABC_tran"/>
    <property type="match status" value="1"/>
</dbReference>
<proteinExistence type="predicted"/>
<dbReference type="SMART" id="SM00382">
    <property type="entry name" value="AAA"/>
    <property type="match status" value="1"/>
</dbReference>
<dbReference type="InterPro" id="IPR027417">
    <property type="entry name" value="P-loop_NTPase"/>
</dbReference>
<dbReference type="AlphaFoldDB" id="A0A917BEU5"/>
<organism evidence="6 7">
    <name type="scientific">Ornithinimicrobium tianjinense</name>
    <dbReference type="NCBI Taxonomy" id="1195761"/>
    <lineage>
        <taxon>Bacteria</taxon>
        <taxon>Bacillati</taxon>
        <taxon>Actinomycetota</taxon>
        <taxon>Actinomycetes</taxon>
        <taxon>Micrococcales</taxon>
        <taxon>Ornithinimicrobiaceae</taxon>
        <taxon>Ornithinimicrobium</taxon>
    </lineage>
</organism>
<protein>
    <submittedName>
        <fullName evidence="6">ABC transporter</fullName>
    </submittedName>
</protein>
<evidence type="ECO:0000259" key="5">
    <source>
        <dbReference type="PROSITE" id="PS50893"/>
    </source>
</evidence>
<feature type="region of interest" description="Disordered" evidence="4">
    <location>
        <begin position="1"/>
        <end position="32"/>
    </location>
</feature>
<dbReference type="PROSITE" id="PS00211">
    <property type="entry name" value="ABC_TRANSPORTER_1"/>
    <property type="match status" value="1"/>
</dbReference>
<keyword evidence="7" id="KW-1185">Reference proteome</keyword>
<dbReference type="Proteomes" id="UP000605670">
    <property type="component" value="Unassembled WGS sequence"/>
</dbReference>
<dbReference type="InterPro" id="IPR003593">
    <property type="entry name" value="AAA+_ATPase"/>
</dbReference>
<name>A0A917BEU5_9MICO</name>
<dbReference type="EMBL" id="BMEM01000001">
    <property type="protein sequence ID" value="GGF40783.1"/>
    <property type="molecule type" value="Genomic_DNA"/>
</dbReference>
<evidence type="ECO:0000313" key="7">
    <source>
        <dbReference type="Proteomes" id="UP000605670"/>
    </source>
</evidence>
<evidence type="ECO:0000256" key="2">
    <source>
        <dbReference type="ARBA" id="ARBA00022741"/>
    </source>
</evidence>
<dbReference type="CDD" id="cd03293">
    <property type="entry name" value="ABC_NrtD_SsuB_transporters"/>
    <property type="match status" value="1"/>
</dbReference>
<feature type="domain" description="ABC transporter" evidence="5">
    <location>
        <begin position="37"/>
        <end position="270"/>
    </location>
</feature>
<reference evidence="6" key="2">
    <citation type="submission" date="2020-09" db="EMBL/GenBank/DDBJ databases">
        <authorList>
            <person name="Sun Q."/>
            <person name="Zhou Y."/>
        </authorList>
    </citation>
    <scope>NUCLEOTIDE SEQUENCE</scope>
    <source>
        <strain evidence="6">CGMCC 1.12160</strain>
    </source>
</reference>
<evidence type="ECO:0000313" key="6">
    <source>
        <dbReference type="EMBL" id="GGF40783.1"/>
    </source>
</evidence>
<dbReference type="InterPro" id="IPR017871">
    <property type="entry name" value="ABC_transporter-like_CS"/>
</dbReference>
<evidence type="ECO:0000256" key="3">
    <source>
        <dbReference type="ARBA" id="ARBA00022840"/>
    </source>
</evidence>
<feature type="compositionally biased region" description="Low complexity" evidence="4">
    <location>
        <begin position="1"/>
        <end position="27"/>
    </location>
</feature>
<dbReference type="PROSITE" id="PS50893">
    <property type="entry name" value="ABC_TRANSPORTER_2"/>
    <property type="match status" value="1"/>
</dbReference>
<sequence>MSETTPSPTGQPAAPGAAAPSAPTAPTAREERQEVLLSVRGVRKIYPSAAGPVEAVRDLTFDVRRGELACIVGPSGAGKTTLLKIIAGLLEPTSGQVILEGEPVSGPPRTMAVVFQEYGRSLFPWLTVRGNVELPLKNARVPAAERARRIDEALEAVGLAHAHRRYPWQLSGGMQQRVAIARAVAYEPHILLMDEPFAAVDAQTRADLEDLVRDIWHRLGVTVLFVTHDIDESVYLGERVIILSSSPTVVQEDVHIDLPDERSQLETRSTKQFADLRHHIYEQIQLAKAGIVPAQIAAGVTQKEV</sequence>
<reference evidence="6" key="1">
    <citation type="journal article" date="2014" name="Int. J. Syst. Evol. Microbiol.">
        <title>Complete genome sequence of Corynebacterium casei LMG S-19264T (=DSM 44701T), isolated from a smear-ripened cheese.</title>
        <authorList>
            <consortium name="US DOE Joint Genome Institute (JGI-PGF)"/>
            <person name="Walter F."/>
            <person name="Albersmeier A."/>
            <person name="Kalinowski J."/>
            <person name="Ruckert C."/>
        </authorList>
    </citation>
    <scope>NUCLEOTIDE SEQUENCE</scope>
    <source>
        <strain evidence="6">CGMCC 1.12160</strain>
    </source>
</reference>
<keyword evidence="1" id="KW-0813">Transport</keyword>
<dbReference type="InterPro" id="IPR050166">
    <property type="entry name" value="ABC_transporter_ATP-bind"/>
</dbReference>
<evidence type="ECO:0000256" key="4">
    <source>
        <dbReference type="SAM" id="MobiDB-lite"/>
    </source>
</evidence>
<dbReference type="SUPFAM" id="SSF52540">
    <property type="entry name" value="P-loop containing nucleoside triphosphate hydrolases"/>
    <property type="match status" value="1"/>
</dbReference>
<gene>
    <name evidence="6" type="primary">ssuB</name>
    <name evidence="6" type="ORF">GCM10011366_05560</name>
</gene>
<dbReference type="GO" id="GO:0016887">
    <property type="term" value="F:ATP hydrolysis activity"/>
    <property type="evidence" value="ECO:0007669"/>
    <property type="project" value="InterPro"/>
</dbReference>
<dbReference type="PANTHER" id="PTHR42788:SF13">
    <property type="entry name" value="ALIPHATIC SULFONATES IMPORT ATP-BINDING PROTEIN SSUB"/>
    <property type="match status" value="1"/>
</dbReference>
<dbReference type="Gene3D" id="3.40.50.300">
    <property type="entry name" value="P-loop containing nucleotide triphosphate hydrolases"/>
    <property type="match status" value="1"/>
</dbReference>
<dbReference type="InterPro" id="IPR003439">
    <property type="entry name" value="ABC_transporter-like_ATP-bd"/>
</dbReference>
<accession>A0A917BEU5</accession>
<dbReference type="PANTHER" id="PTHR42788">
    <property type="entry name" value="TAURINE IMPORT ATP-BINDING PROTEIN-RELATED"/>
    <property type="match status" value="1"/>
</dbReference>
<keyword evidence="2" id="KW-0547">Nucleotide-binding</keyword>